<dbReference type="OrthoDB" id="753811at2759"/>
<feature type="region of interest" description="Disordered" evidence="1">
    <location>
        <begin position="49"/>
        <end position="69"/>
    </location>
</feature>
<dbReference type="InterPro" id="IPR032710">
    <property type="entry name" value="NTF2-like_dom_sf"/>
</dbReference>
<feature type="transmembrane region" description="Helical" evidence="2">
    <location>
        <begin position="220"/>
        <end position="239"/>
    </location>
</feature>
<evidence type="ECO:0000313" key="4">
    <source>
        <dbReference type="Proteomes" id="UP000663760"/>
    </source>
</evidence>
<keyword evidence="2" id="KW-0472">Membrane</keyword>
<organism evidence="3 4">
    <name type="scientific">Spirodela intermedia</name>
    <name type="common">Intermediate duckweed</name>
    <dbReference type="NCBI Taxonomy" id="51605"/>
    <lineage>
        <taxon>Eukaryota</taxon>
        <taxon>Viridiplantae</taxon>
        <taxon>Streptophyta</taxon>
        <taxon>Embryophyta</taxon>
        <taxon>Tracheophyta</taxon>
        <taxon>Spermatophyta</taxon>
        <taxon>Magnoliopsida</taxon>
        <taxon>Liliopsida</taxon>
        <taxon>Araceae</taxon>
        <taxon>Lemnoideae</taxon>
        <taxon>Spirodela</taxon>
    </lineage>
</organism>
<keyword evidence="2" id="KW-0812">Transmembrane</keyword>
<proteinExistence type="predicted"/>
<evidence type="ECO:0000256" key="2">
    <source>
        <dbReference type="SAM" id="Phobius"/>
    </source>
</evidence>
<gene>
    <name evidence="3" type="ORF">SI8410_06008609</name>
</gene>
<dbReference type="AlphaFoldDB" id="A0A7I8KLD4"/>
<evidence type="ECO:0000256" key="1">
    <source>
        <dbReference type="SAM" id="MobiDB-lite"/>
    </source>
</evidence>
<dbReference type="EMBL" id="LR746269">
    <property type="protein sequence ID" value="CAA7397944.1"/>
    <property type="molecule type" value="Genomic_DNA"/>
</dbReference>
<dbReference type="Proteomes" id="UP000663760">
    <property type="component" value="Chromosome 6"/>
</dbReference>
<keyword evidence="4" id="KW-1185">Reference proteome</keyword>
<reference evidence="3" key="1">
    <citation type="submission" date="2020-02" db="EMBL/GenBank/DDBJ databases">
        <authorList>
            <person name="Scholz U."/>
            <person name="Mascher M."/>
            <person name="Fiebig A."/>
        </authorList>
    </citation>
    <scope>NUCLEOTIDE SEQUENCE</scope>
</reference>
<protein>
    <submittedName>
        <fullName evidence="3">Uncharacterized protein</fullName>
    </submittedName>
</protein>
<keyword evidence="2" id="KW-1133">Transmembrane helix</keyword>
<accession>A0A7I8KLD4</accession>
<dbReference type="PANTHER" id="PTHR33698">
    <property type="entry name" value="NUCLEAR TRANSPORT FACTOR 2 (NTF2)-LIKE PROTEIN"/>
    <property type="match status" value="1"/>
</dbReference>
<name>A0A7I8KLD4_SPIIN</name>
<sequence>MEAARLAAGGAPRWVFRGKQTPAPLPATQFIGGPIPGLHHAPRLRLGRRRVSQAAPRCSNESGTGEGGSRPLDQFLKVYAAINEGNADGIMDSIDHVIPLPPKLIPFFWLLKGKKGAMRIFSSLMGLVTNNVEFFVKPKDDGTDVGVSWTFVWKTTQDLPGRECSFDTAHVYKGRMFLRNVELLLDPMTQVDSLSKRLMAFLRRSGDPVDNGDVVQKKTWWGSMLLVALLLVTVAFLVIRKLPH</sequence>
<evidence type="ECO:0000313" key="3">
    <source>
        <dbReference type="EMBL" id="CAA7397944.1"/>
    </source>
</evidence>
<dbReference type="PANTHER" id="PTHR33698:SF6">
    <property type="entry name" value="TRANSMEMBRANE PROTEIN"/>
    <property type="match status" value="1"/>
</dbReference>
<dbReference type="SUPFAM" id="SSF54427">
    <property type="entry name" value="NTF2-like"/>
    <property type="match status" value="1"/>
</dbReference>